<accession>A0A2T9XYZ8</accession>
<dbReference type="GO" id="GO:0051156">
    <property type="term" value="P:glucose 6-phosphate metabolic process"/>
    <property type="evidence" value="ECO:0007669"/>
    <property type="project" value="TreeGrafter"/>
</dbReference>
<dbReference type="EMBL" id="MBFR01000887">
    <property type="protein sequence ID" value="PVU85297.1"/>
    <property type="molecule type" value="Genomic_DNA"/>
</dbReference>
<dbReference type="GO" id="GO:0004347">
    <property type="term" value="F:glucose-6-phosphate isomerase activity"/>
    <property type="evidence" value="ECO:0007669"/>
    <property type="project" value="UniProtKB-EC"/>
</dbReference>
<dbReference type="FunFam" id="3.40.50.10490:FF:000060">
    <property type="entry name" value="Glucose-6-phosphate isomerase"/>
    <property type="match status" value="1"/>
</dbReference>
<keyword evidence="1 4" id="KW-0312">Gluconeogenesis</keyword>
<dbReference type="AlphaFoldDB" id="A0A2T9XYZ8"/>
<dbReference type="GO" id="GO:0006096">
    <property type="term" value="P:glycolytic process"/>
    <property type="evidence" value="ECO:0007669"/>
    <property type="project" value="UniProtKB-UniPathway"/>
</dbReference>
<name>A0A2T9XYZ8_9FUNG</name>
<evidence type="ECO:0000256" key="2">
    <source>
        <dbReference type="ARBA" id="ARBA00023152"/>
    </source>
</evidence>
<comment type="pathway">
    <text evidence="4">Carbohydrate degradation; glycolysis; D-glyceraldehyde 3-phosphate and glycerone phosphate from D-glucose: step 2/4.</text>
</comment>
<evidence type="ECO:0000313" key="5">
    <source>
        <dbReference type="EMBL" id="PVU85297.1"/>
    </source>
</evidence>
<dbReference type="GO" id="GO:0006094">
    <property type="term" value="P:gluconeogenesis"/>
    <property type="evidence" value="ECO:0007669"/>
    <property type="project" value="UniProtKB-KW"/>
</dbReference>
<evidence type="ECO:0000256" key="1">
    <source>
        <dbReference type="ARBA" id="ARBA00022432"/>
    </source>
</evidence>
<comment type="caution">
    <text evidence="5">The sequence shown here is derived from an EMBL/GenBank/DDBJ whole genome shotgun (WGS) entry which is preliminary data.</text>
</comment>
<dbReference type="Gene3D" id="1.10.1390.10">
    <property type="match status" value="1"/>
</dbReference>
<dbReference type="Proteomes" id="UP000245383">
    <property type="component" value="Unassembled WGS sequence"/>
</dbReference>
<dbReference type="PRINTS" id="PR00662">
    <property type="entry name" value="G6PISOMERASE"/>
</dbReference>
<comment type="similarity">
    <text evidence="4">Belongs to the GPI family.</text>
</comment>
<dbReference type="UniPathway" id="UPA00109">
    <property type="reaction ID" value="UER00181"/>
</dbReference>
<evidence type="ECO:0000256" key="3">
    <source>
        <dbReference type="ARBA" id="ARBA00023235"/>
    </source>
</evidence>
<evidence type="ECO:0000313" key="6">
    <source>
        <dbReference type="Proteomes" id="UP000245383"/>
    </source>
</evidence>
<evidence type="ECO:0000256" key="4">
    <source>
        <dbReference type="RuleBase" id="RU000612"/>
    </source>
</evidence>
<dbReference type="CDD" id="cd05016">
    <property type="entry name" value="SIS_PGI_2"/>
    <property type="match status" value="1"/>
</dbReference>
<dbReference type="SUPFAM" id="SSF53697">
    <property type="entry name" value="SIS domain"/>
    <property type="match status" value="3"/>
</dbReference>
<dbReference type="InterPro" id="IPR046348">
    <property type="entry name" value="SIS_dom_sf"/>
</dbReference>
<dbReference type="PANTHER" id="PTHR11469:SF1">
    <property type="entry name" value="GLUCOSE-6-PHOSPHATE ISOMERASE"/>
    <property type="match status" value="1"/>
</dbReference>
<reference evidence="5 6" key="1">
    <citation type="journal article" date="2018" name="MBio">
        <title>Comparative Genomics Reveals the Core Gene Toolbox for the Fungus-Insect Symbiosis.</title>
        <authorList>
            <person name="Wang Y."/>
            <person name="Stata M."/>
            <person name="Wang W."/>
            <person name="Stajich J.E."/>
            <person name="White M.M."/>
            <person name="Moncalvo J.M."/>
        </authorList>
    </citation>
    <scope>NUCLEOTIDE SEQUENCE [LARGE SCALE GENOMIC DNA]</scope>
    <source>
        <strain evidence="5 6">SWE-8-4</strain>
    </source>
</reference>
<dbReference type="InterPro" id="IPR023096">
    <property type="entry name" value="G6P_Isomerase_C"/>
</dbReference>
<proteinExistence type="inferred from homology"/>
<dbReference type="InterPro" id="IPR035482">
    <property type="entry name" value="SIS_PGI_2"/>
</dbReference>
<dbReference type="OrthoDB" id="5831190at2759"/>
<dbReference type="GO" id="GO:0005829">
    <property type="term" value="C:cytosol"/>
    <property type="evidence" value="ECO:0007669"/>
    <property type="project" value="TreeGrafter"/>
</dbReference>
<dbReference type="STRING" id="133385.A0A2T9XYZ8"/>
<keyword evidence="6" id="KW-1185">Reference proteome</keyword>
<keyword evidence="3 4" id="KW-0413">Isomerase</keyword>
<dbReference type="GO" id="GO:0048029">
    <property type="term" value="F:monosaccharide binding"/>
    <property type="evidence" value="ECO:0007669"/>
    <property type="project" value="TreeGrafter"/>
</dbReference>
<protein>
    <recommendedName>
        <fullName evidence="4">Glucose-6-phosphate isomerase</fullName>
        <ecNumber evidence="4">5.3.1.9</ecNumber>
    </recommendedName>
</protein>
<sequence>MRHLNHAISTKIDITMGDYKKLPSYKKLAEHYENTGKNIDLCKEFSEDSDRQATFCRKNTFEAGSGNTAKIIFDFSKNLIDNETFSLLLKFAQEIKLLEYIEYFFSGAVKENIKCTESQKKTKYQDDLKHETKLNISTICNNMNIFSEDIRSQKRKSIFGSGFSSIVIIGINSYNVNYEILSKEFSNIRSNATLYLASNTEGSRIEDILQIIDFKTTLFIISCKKFTDKDTFAQEIKLLEYIEYFFSGAVKENIKCTESQKKTKYQDDLKHETKLNISTICNNMNIFSEDIRSQKRKSIFGSGFSSIVIIGIKSNNVNYEILSKEFSNIRSNATLYLASNTEGSRIEDILQIIDFKTTLFIISCKKFTDKDTVLDAEIAKKFVKDKCANKSAPKNISTSTNINLLSGINNHSNKSKSSLGSIFSNNQLHHSTECIPFDSYMDSNFVAISNNRKLVKDFGISDSNRFDFCDWIDNRLCPFWAEMILPMSIHMGFGNYNMFLEGYFSMDIHFRITPIKDNLPVIMALLDFWYETFWKAKTFPIIPYDHRLVTFANNFQRTDTESEKTRSISLGFDLEHQLGPSIWNEDKDNIRYMFYQLIHQEKTVIPCDLIAVVKNKTSYSNNFYYELVLSNFFGLSEALMNGSSHYKTFAPVKLNDSSKFDDQAENINVNKAYTGNKPSNSIMIASDINPYSLGLLVALYEHRKRIKDILDNNNILKSKDIKLVKYFAKNFLTELSDNGKLYSHNKSTNELIKFYKDNS</sequence>
<keyword evidence="2 4" id="KW-0324">Glycolysis</keyword>
<dbReference type="EC" id="5.3.1.9" evidence="4"/>
<dbReference type="PROSITE" id="PS51463">
    <property type="entry name" value="P_GLUCOSE_ISOMERASE_3"/>
    <property type="match status" value="1"/>
</dbReference>
<organism evidence="5 6">
    <name type="scientific">Smittium simulii</name>
    <dbReference type="NCBI Taxonomy" id="133385"/>
    <lineage>
        <taxon>Eukaryota</taxon>
        <taxon>Fungi</taxon>
        <taxon>Fungi incertae sedis</taxon>
        <taxon>Zoopagomycota</taxon>
        <taxon>Kickxellomycotina</taxon>
        <taxon>Harpellomycetes</taxon>
        <taxon>Harpellales</taxon>
        <taxon>Legeriomycetaceae</taxon>
        <taxon>Smittium</taxon>
    </lineage>
</organism>
<comment type="catalytic activity">
    <reaction evidence="4">
        <text>alpha-D-glucose 6-phosphate = beta-D-fructose 6-phosphate</text>
        <dbReference type="Rhea" id="RHEA:11816"/>
        <dbReference type="ChEBI" id="CHEBI:57634"/>
        <dbReference type="ChEBI" id="CHEBI:58225"/>
        <dbReference type="EC" id="5.3.1.9"/>
    </reaction>
</comment>
<dbReference type="InterPro" id="IPR001672">
    <property type="entry name" value="G6P_Isomerase"/>
</dbReference>
<dbReference type="GO" id="GO:0097367">
    <property type="term" value="F:carbohydrate derivative binding"/>
    <property type="evidence" value="ECO:0007669"/>
    <property type="project" value="InterPro"/>
</dbReference>
<dbReference type="Pfam" id="PF00342">
    <property type="entry name" value="PGI"/>
    <property type="match status" value="3"/>
</dbReference>
<dbReference type="Gene3D" id="3.40.50.10490">
    <property type="entry name" value="Glucose-6-phosphate isomerase like protein, domain 1"/>
    <property type="match status" value="4"/>
</dbReference>
<dbReference type="PANTHER" id="PTHR11469">
    <property type="entry name" value="GLUCOSE-6-PHOSPHATE ISOMERASE"/>
    <property type="match status" value="1"/>
</dbReference>
<gene>
    <name evidence="5" type="ORF">BB561_006960</name>
</gene>